<dbReference type="PANTHER" id="PTHR43280:SF2">
    <property type="entry name" value="HTH-TYPE TRANSCRIPTIONAL REGULATOR EXSA"/>
    <property type="match status" value="1"/>
</dbReference>
<dbReference type="PRINTS" id="PR00032">
    <property type="entry name" value="HTHARAC"/>
</dbReference>
<dbReference type="RefSeq" id="WP_349164485.1">
    <property type="nucleotide sequence ID" value="NZ_JBBMFE010000006.1"/>
</dbReference>
<dbReference type="InterPro" id="IPR018060">
    <property type="entry name" value="HTH_AraC"/>
</dbReference>
<dbReference type="SMART" id="SM00342">
    <property type="entry name" value="HTH_ARAC"/>
    <property type="match status" value="1"/>
</dbReference>
<accession>A0ABV1FHH6</accession>
<sequence length="117" mass="13617">MEDASAWFRVEKARPINQAKRYIKKHFADPISLEEVSSEVGFSGSYFSTLFRKETGKNFLEYLTDVRIDEAKVLLRESRMTIENVAKSVGINDYKRFSKTFKKLTGISPKEYRSLYS</sequence>
<comment type="caution">
    <text evidence="5">The sequence shown here is derived from an EMBL/GenBank/DDBJ whole genome shotgun (WGS) entry which is preliminary data.</text>
</comment>
<dbReference type="PANTHER" id="PTHR43280">
    <property type="entry name" value="ARAC-FAMILY TRANSCRIPTIONAL REGULATOR"/>
    <property type="match status" value="1"/>
</dbReference>
<organism evidence="5 6">
    <name type="scientific">Laedolimicola intestinihominis</name>
    <dbReference type="NCBI Taxonomy" id="3133166"/>
    <lineage>
        <taxon>Bacteria</taxon>
        <taxon>Bacillati</taxon>
        <taxon>Bacillota</taxon>
        <taxon>Clostridia</taxon>
        <taxon>Lachnospirales</taxon>
        <taxon>Lachnospiraceae</taxon>
        <taxon>Laedolimicola</taxon>
    </lineage>
</organism>
<dbReference type="Pfam" id="PF12833">
    <property type="entry name" value="HTH_18"/>
    <property type="match status" value="1"/>
</dbReference>
<keyword evidence="1" id="KW-0805">Transcription regulation</keyword>
<keyword evidence="3" id="KW-0804">Transcription</keyword>
<protein>
    <submittedName>
        <fullName evidence="5">AraC family transcriptional regulator</fullName>
    </submittedName>
</protein>
<proteinExistence type="predicted"/>
<evidence type="ECO:0000256" key="3">
    <source>
        <dbReference type="ARBA" id="ARBA00023163"/>
    </source>
</evidence>
<evidence type="ECO:0000313" key="5">
    <source>
        <dbReference type="EMBL" id="MEQ2472516.1"/>
    </source>
</evidence>
<feature type="domain" description="HTH araC/xylS-type" evidence="4">
    <location>
        <begin position="17"/>
        <end position="115"/>
    </location>
</feature>
<keyword evidence="6" id="KW-1185">Reference proteome</keyword>
<name>A0ABV1FHH6_9FIRM</name>
<dbReference type="Proteomes" id="UP001438008">
    <property type="component" value="Unassembled WGS sequence"/>
</dbReference>
<dbReference type="PROSITE" id="PS01124">
    <property type="entry name" value="HTH_ARAC_FAMILY_2"/>
    <property type="match status" value="1"/>
</dbReference>
<evidence type="ECO:0000256" key="1">
    <source>
        <dbReference type="ARBA" id="ARBA00023015"/>
    </source>
</evidence>
<dbReference type="InterPro" id="IPR020449">
    <property type="entry name" value="Tscrpt_reg_AraC-type_HTH"/>
</dbReference>
<evidence type="ECO:0000256" key="2">
    <source>
        <dbReference type="ARBA" id="ARBA00023125"/>
    </source>
</evidence>
<dbReference type="SUPFAM" id="SSF46689">
    <property type="entry name" value="Homeodomain-like"/>
    <property type="match status" value="2"/>
</dbReference>
<dbReference type="EMBL" id="JBBMFE010000006">
    <property type="protein sequence ID" value="MEQ2472516.1"/>
    <property type="molecule type" value="Genomic_DNA"/>
</dbReference>
<gene>
    <name evidence="5" type="ORF">WMO29_08425</name>
</gene>
<keyword evidence="2" id="KW-0238">DNA-binding</keyword>
<evidence type="ECO:0000313" key="6">
    <source>
        <dbReference type="Proteomes" id="UP001438008"/>
    </source>
</evidence>
<evidence type="ECO:0000259" key="4">
    <source>
        <dbReference type="PROSITE" id="PS01124"/>
    </source>
</evidence>
<reference evidence="5 6" key="1">
    <citation type="submission" date="2024-03" db="EMBL/GenBank/DDBJ databases">
        <title>Human intestinal bacterial collection.</title>
        <authorList>
            <person name="Pauvert C."/>
            <person name="Hitch T.C.A."/>
            <person name="Clavel T."/>
        </authorList>
    </citation>
    <scope>NUCLEOTIDE SEQUENCE [LARGE SCALE GENOMIC DNA]</scope>
    <source>
        <strain evidence="5 6">CLA-AA-H132</strain>
    </source>
</reference>
<dbReference type="Gene3D" id="1.10.10.60">
    <property type="entry name" value="Homeodomain-like"/>
    <property type="match status" value="2"/>
</dbReference>
<dbReference type="InterPro" id="IPR009057">
    <property type="entry name" value="Homeodomain-like_sf"/>
</dbReference>